<evidence type="ECO:0000256" key="2">
    <source>
        <dbReference type="ARBA" id="ARBA00022771"/>
    </source>
</evidence>
<feature type="domain" description="RING-type" evidence="7">
    <location>
        <begin position="278"/>
        <end position="311"/>
    </location>
</feature>
<dbReference type="WBParaSite" id="maker-uti_cns_0003415-snap-gene-0.6-mRNA-1">
    <property type="protein sequence ID" value="maker-uti_cns_0003415-snap-gene-0.6-mRNA-1"/>
    <property type="gene ID" value="maker-uti_cns_0003415-snap-gene-0.6"/>
</dbReference>
<dbReference type="PANTHER" id="PTHR24166">
    <property type="entry name" value="ROLLING PEBBLES, ISOFORM B"/>
    <property type="match status" value="1"/>
</dbReference>
<keyword evidence="8" id="KW-1185">Reference proteome</keyword>
<dbReference type="InterPro" id="IPR036770">
    <property type="entry name" value="Ankyrin_rpt-contain_sf"/>
</dbReference>
<keyword evidence="3" id="KW-0862">Zinc</keyword>
<proteinExistence type="predicted"/>
<dbReference type="Proteomes" id="UP000095280">
    <property type="component" value="Unplaced"/>
</dbReference>
<evidence type="ECO:0000256" key="3">
    <source>
        <dbReference type="ARBA" id="ARBA00022833"/>
    </source>
</evidence>
<dbReference type="PROSITE" id="PS50297">
    <property type="entry name" value="ANK_REP_REGION"/>
    <property type="match status" value="1"/>
</dbReference>
<evidence type="ECO:0000259" key="7">
    <source>
        <dbReference type="PROSITE" id="PS50089"/>
    </source>
</evidence>
<dbReference type="GO" id="GO:0008270">
    <property type="term" value="F:zinc ion binding"/>
    <property type="evidence" value="ECO:0007669"/>
    <property type="project" value="UniProtKB-KW"/>
</dbReference>
<evidence type="ECO:0000256" key="1">
    <source>
        <dbReference type="ARBA" id="ARBA00022737"/>
    </source>
</evidence>
<keyword evidence="4 5" id="KW-0040">ANK repeat</keyword>
<organism evidence="8 9">
    <name type="scientific">Macrostomum lignano</name>
    <dbReference type="NCBI Taxonomy" id="282301"/>
    <lineage>
        <taxon>Eukaryota</taxon>
        <taxon>Metazoa</taxon>
        <taxon>Spiralia</taxon>
        <taxon>Lophotrochozoa</taxon>
        <taxon>Platyhelminthes</taxon>
        <taxon>Rhabditophora</taxon>
        <taxon>Macrostomorpha</taxon>
        <taxon>Macrostomida</taxon>
        <taxon>Macrostomidae</taxon>
        <taxon>Macrostomum</taxon>
    </lineage>
</organism>
<accession>A0A1I8GWE5</accession>
<evidence type="ECO:0000256" key="5">
    <source>
        <dbReference type="PROSITE-ProRule" id="PRU00023"/>
    </source>
</evidence>
<evidence type="ECO:0000256" key="4">
    <source>
        <dbReference type="ARBA" id="ARBA00023043"/>
    </source>
</evidence>
<dbReference type="SUPFAM" id="SSF48403">
    <property type="entry name" value="Ankyrin repeat"/>
    <property type="match status" value="1"/>
</dbReference>
<dbReference type="Gene3D" id="3.30.40.10">
    <property type="entry name" value="Zinc/RING finger domain, C3HC4 (zinc finger)"/>
    <property type="match status" value="2"/>
</dbReference>
<protein>
    <submittedName>
        <fullName evidence="9">RING-type domain-containing protein</fullName>
    </submittedName>
</protein>
<keyword evidence="2 6" id="KW-0863">Zinc-finger</keyword>
<dbReference type="SMART" id="SM00248">
    <property type="entry name" value="ANK"/>
    <property type="match status" value="4"/>
</dbReference>
<dbReference type="Pfam" id="PF12796">
    <property type="entry name" value="Ank_2"/>
    <property type="match status" value="1"/>
</dbReference>
<dbReference type="Pfam" id="PF13920">
    <property type="entry name" value="zf-C3HC4_3"/>
    <property type="match status" value="1"/>
</dbReference>
<reference evidence="9" key="1">
    <citation type="submission" date="2016-11" db="UniProtKB">
        <authorList>
            <consortium name="WormBaseParasite"/>
        </authorList>
    </citation>
    <scope>IDENTIFICATION</scope>
</reference>
<dbReference type="PROSITE" id="PS50089">
    <property type="entry name" value="ZF_RING_2"/>
    <property type="match status" value="1"/>
</dbReference>
<dbReference type="SUPFAM" id="SSF57850">
    <property type="entry name" value="RING/U-box"/>
    <property type="match status" value="1"/>
</dbReference>
<dbReference type="PROSITE" id="PS50088">
    <property type="entry name" value="ANK_REPEAT"/>
    <property type="match status" value="2"/>
</dbReference>
<feature type="repeat" description="ANK" evidence="5">
    <location>
        <begin position="111"/>
        <end position="143"/>
    </location>
</feature>
<dbReference type="InterPro" id="IPR002110">
    <property type="entry name" value="Ankyrin_rpt"/>
</dbReference>
<dbReference type="Gene3D" id="1.25.40.20">
    <property type="entry name" value="Ankyrin repeat-containing domain"/>
    <property type="match status" value="1"/>
</dbReference>
<evidence type="ECO:0000313" key="9">
    <source>
        <dbReference type="WBParaSite" id="maker-uti_cns_0003415-snap-gene-0.6-mRNA-1"/>
    </source>
</evidence>
<sequence length="322" mass="34589">MELKVDDLQVDCSDQGKEEEILLVGSRICKLAASGDLIGLKSATDELGIGSAAGPALSVDDLFDSNGFNPLMRSAAIDRRSPSIQGQVECARHLLVTCGADPDASGAKQASGFRALHLAAETGNEEVARLLLAAGADRDAQTVDDCWTPLMLAVIGDQLGVARLLLQCQADAALRDSSGRTAEDWAVRLGRCEVLNVLRRDLCEVCRTDDVAVTFRPCGHRTTCRRCCVLLTVCLSCNRPIEIKEGQLEAASADNEASSTSTEPVPIDQQQLDERFQCRVCMSSSVGVAFGCGHQACRGCAKQLTACHMCRRSVDTRIRLYN</sequence>
<dbReference type="SMART" id="SM00184">
    <property type="entry name" value="RING"/>
    <property type="match status" value="2"/>
</dbReference>
<dbReference type="AlphaFoldDB" id="A0A1I8GWE5"/>
<name>A0A1I8GWE5_9PLAT</name>
<keyword evidence="1" id="KW-0677">Repeat</keyword>
<dbReference type="InterPro" id="IPR001841">
    <property type="entry name" value="Znf_RING"/>
</dbReference>
<keyword evidence="2 6" id="KW-0479">Metal-binding</keyword>
<feature type="repeat" description="ANK" evidence="5">
    <location>
        <begin position="145"/>
        <end position="177"/>
    </location>
</feature>
<evidence type="ECO:0000256" key="6">
    <source>
        <dbReference type="PROSITE-ProRule" id="PRU00175"/>
    </source>
</evidence>
<evidence type="ECO:0000313" key="8">
    <source>
        <dbReference type="Proteomes" id="UP000095280"/>
    </source>
</evidence>
<dbReference type="PANTHER" id="PTHR24166:SF48">
    <property type="entry name" value="PROTEIN VAPYRIN"/>
    <property type="match status" value="1"/>
</dbReference>
<dbReference type="Pfam" id="PF00023">
    <property type="entry name" value="Ank"/>
    <property type="match status" value="1"/>
</dbReference>
<dbReference type="InterPro" id="IPR013083">
    <property type="entry name" value="Znf_RING/FYVE/PHD"/>
</dbReference>
<dbReference type="InterPro" id="IPR050889">
    <property type="entry name" value="Dendritic_Spine_Reg/Scaffold"/>
</dbReference>